<evidence type="ECO:0000313" key="2">
    <source>
        <dbReference type="Proteomes" id="UP000183487"/>
    </source>
</evidence>
<dbReference type="Proteomes" id="UP000183487">
    <property type="component" value="Unassembled WGS sequence"/>
</dbReference>
<dbReference type="AlphaFoldDB" id="A0A1H1HY02"/>
<reference evidence="2" key="1">
    <citation type="submission" date="2016-10" db="EMBL/GenBank/DDBJ databases">
        <authorList>
            <person name="Varghese N."/>
        </authorList>
    </citation>
    <scope>NUCLEOTIDE SEQUENCE [LARGE SCALE GENOMIC DNA]</scope>
    <source>
        <strain evidence="2">GAS106B</strain>
    </source>
</reference>
<evidence type="ECO:0000313" key="1">
    <source>
        <dbReference type="EMBL" id="SDR30351.1"/>
    </source>
</evidence>
<gene>
    <name evidence="1" type="ORF">SAMN05443245_4424</name>
</gene>
<sequence length="109" mass="11490">MSSAADAMVQLMELATRKVIRDAVRHPREARKIACGMWHGRDQGDRLAGGTAALGKINGGNLSTIRQARIQALIDLRFSAAPFAPPFAATGSTPPATTNARTISCACTL</sequence>
<protein>
    <submittedName>
        <fullName evidence="1">Uncharacterized protein</fullName>
    </submittedName>
</protein>
<accession>A0A1H1HY02</accession>
<dbReference type="EMBL" id="FNKP01000002">
    <property type="protein sequence ID" value="SDR30351.1"/>
    <property type="molecule type" value="Genomic_DNA"/>
</dbReference>
<name>A0A1H1HY02_9BURK</name>
<organism evidence="1 2">
    <name type="scientific">Paraburkholderia fungorum</name>
    <dbReference type="NCBI Taxonomy" id="134537"/>
    <lineage>
        <taxon>Bacteria</taxon>
        <taxon>Pseudomonadati</taxon>
        <taxon>Pseudomonadota</taxon>
        <taxon>Betaproteobacteria</taxon>
        <taxon>Burkholderiales</taxon>
        <taxon>Burkholderiaceae</taxon>
        <taxon>Paraburkholderia</taxon>
    </lineage>
</organism>
<proteinExistence type="predicted"/>
<keyword evidence="2" id="KW-1185">Reference proteome</keyword>